<dbReference type="InterPro" id="IPR036286">
    <property type="entry name" value="LexA/Signal_pep-like_sf"/>
</dbReference>
<evidence type="ECO:0000256" key="1">
    <source>
        <dbReference type="ARBA" id="ARBA00000677"/>
    </source>
</evidence>
<evidence type="ECO:0000256" key="2">
    <source>
        <dbReference type="ARBA" id="ARBA00009370"/>
    </source>
</evidence>
<keyword evidence="7" id="KW-1133">Transmembrane helix</keyword>
<dbReference type="InterPro" id="IPR000223">
    <property type="entry name" value="Pept_S26A_signal_pept_1"/>
</dbReference>
<comment type="similarity">
    <text evidence="2 7">Belongs to the peptidase S26 family.</text>
</comment>
<dbReference type="PROSITE" id="PS00501">
    <property type="entry name" value="SPASE_I_1"/>
    <property type="match status" value="1"/>
</dbReference>
<keyword evidence="5 7" id="KW-0378">Hydrolase</keyword>
<dbReference type="Gene3D" id="2.10.109.10">
    <property type="entry name" value="Umud Fragment, subunit A"/>
    <property type="match status" value="1"/>
</dbReference>
<dbReference type="EC" id="3.4.21.89" evidence="3 7"/>
<dbReference type="Pfam" id="PF10502">
    <property type="entry name" value="Peptidase_S26"/>
    <property type="match status" value="1"/>
</dbReference>
<evidence type="ECO:0000313" key="10">
    <source>
        <dbReference type="Proteomes" id="UP000178612"/>
    </source>
</evidence>
<comment type="subcellular location">
    <subcellularLocation>
        <location evidence="7">Membrane</location>
        <topology evidence="7">Single-pass type II membrane protein</topology>
    </subcellularLocation>
</comment>
<dbReference type="AlphaFoldDB" id="A0A1G2T1Q0"/>
<dbReference type="GO" id="GO:0006465">
    <property type="term" value="P:signal peptide processing"/>
    <property type="evidence" value="ECO:0007669"/>
    <property type="project" value="InterPro"/>
</dbReference>
<reference evidence="9 10" key="1">
    <citation type="journal article" date="2016" name="Nat. Commun.">
        <title>Thousands of microbial genomes shed light on interconnected biogeochemical processes in an aquifer system.</title>
        <authorList>
            <person name="Anantharaman K."/>
            <person name="Brown C.T."/>
            <person name="Hug L.A."/>
            <person name="Sharon I."/>
            <person name="Castelle C.J."/>
            <person name="Probst A.J."/>
            <person name="Thomas B.C."/>
            <person name="Singh A."/>
            <person name="Wilkins M.J."/>
            <person name="Karaoz U."/>
            <person name="Brodie E.L."/>
            <person name="Williams K.H."/>
            <person name="Hubbard S.S."/>
            <person name="Banfield J.F."/>
        </authorList>
    </citation>
    <scope>NUCLEOTIDE SEQUENCE [LARGE SCALE GENOMIC DNA]</scope>
</reference>
<dbReference type="PRINTS" id="PR00727">
    <property type="entry name" value="LEADERPTASE"/>
</dbReference>
<dbReference type="GO" id="GO:0016020">
    <property type="term" value="C:membrane"/>
    <property type="evidence" value="ECO:0007669"/>
    <property type="project" value="UniProtKB-SubCell"/>
</dbReference>
<organism evidence="9 10">
    <name type="scientific">Candidatus Zambryskibacteria bacterium RIFCSPHIGHO2_01_FULL_49_18</name>
    <dbReference type="NCBI Taxonomy" id="1802740"/>
    <lineage>
        <taxon>Bacteria</taxon>
        <taxon>Candidatus Zambryskiibacteriota</taxon>
    </lineage>
</organism>
<dbReference type="EMBL" id="MHVJ01000013">
    <property type="protein sequence ID" value="OHA91195.1"/>
    <property type="molecule type" value="Genomic_DNA"/>
</dbReference>
<dbReference type="PANTHER" id="PTHR43390">
    <property type="entry name" value="SIGNAL PEPTIDASE I"/>
    <property type="match status" value="1"/>
</dbReference>
<comment type="caution">
    <text evidence="9">The sequence shown here is derived from an EMBL/GenBank/DDBJ whole genome shotgun (WGS) entry which is preliminary data.</text>
</comment>
<gene>
    <name evidence="9" type="ORF">A2758_01840</name>
</gene>
<dbReference type="PROSITE" id="PS00761">
    <property type="entry name" value="SPASE_I_3"/>
    <property type="match status" value="1"/>
</dbReference>
<evidence type="ECO:0000313" key="9">
    <source>
        <dbReference type="EMBL" id="OHA91195.1"/>
    </source>
</evidence>
<dbReference type="SUPFAM" id="SSF51306">
    <property type="entry name" value="LexA/Signal peptidase"/>
    <property type="match status" value="1"/>
</dbReference>
<keyword evidence="4 7" id="KW-0645">Protease</keyword>
<dbReference type="InterPro" id="IPR019756">
    <property type="entry name" value="Pept_S26A_signal_pept_1_Ser-AS"/>
</dbReference>
<dbReference type="InterPro" id="IPR019758">
    <property type="entry name" value="Pept_S26A_signal_pept_1_CS"/>
</dbReference>
<proteinExistence type="inferred from homology"/>
<comment type="catalytic activity">
    <reaction evidence="1 7">
        <text>Cleavage of hydrophobic, N-terminal signal or leader sequences from secreted and periplasmic proteins.</text>
        <dbReference type="EC" id="3.4.21.89"/>
    </reaction>
</comment>
<evidence type="ECO:0000256" key="4">
    <source>
        <dbReference type="ARBA" id="ARBA00022670"/>
    </source>
</evidence>
<evidence type="ECO:0000256" key="7">
    <source>
        <dbReference type="RuleBase" id="RU362042"/>
    </source>
</evidence>
<feature type="active site" evidence="6">
    <location>
        <position position="49"/>
    </location>
</feature>
<dbReference type="CDD" id="cd06530">
    <property type="entry name" value="S26_SPase_I"/>
    <property type="match status" value="1"/>
</dbReference>
<feature type="active site" evidence="6">
    <location>
        <position position="92"/>
    </location>
</feature>
<evidence type="ECO:0000256" key="5">
    <source>
        <dbReference type="ARBA" id="ARBA00022801"/>
    </source>
</evidence>
<protein>
    <recommendedName>
        <fullName evidence="3 7">Signal peptidase I</fullName>
        <ecNumber evidence="3 7">3.4.21.89</ecNumber>
    </recommendedName>
</protein>
<keyword evidence="7" id="KW-0812">Transmembrane</keyword>
<feature type="transmembrane region" description="Helical" evidence="7">
    <location>
        <begin position="21"/>
        <end position="39"/>
    </location>
</feature>
<dbReference type="GO" id="GO:0004252">
    <property type="term" value="F:serine-type endopeptidase activity"/>
    <property type="evidence" value="ECO:0007669"/>
    <property type="project" value="InterPro"/>
</dbReference>
<dbReference type="PANTHER" id="PTHR43390:SF1">
    <property type="entry name" value="CHLOROPLAST PROCESSING PEPTIDASE"/>
    <property type="match status" value="1"/>
</dbReference>
<name>A0A1G2T1Q0_9BACT</name>
<dbReference type="NCBIfam" id="TIGR02227">
    <property type="entry name" value="sigpep_I_bact"/>
    <property type="match status" value="1"/>
</dbReference>
<evidence type="ECO:0000259" key="8">
    <source>
        <dbReference type="Pfam" id="PF10502"/>
    </source>
</evidence>
<dbReference type="Proteomes" id="UP000178612">
    <property type="component" value="Unassembled WGS sequence"/>
</dbReference>
<dbReference type="GO" id="GO:0009003">
    <property type="term" value="F:signal peptidase activity"/>
    <property type="evidence" value="ECO:0007669"/>
    <property type="project" value="UniProtKB-EC"/>
</dbReference>
<evidence type="ECO:0000256" key="3">
    <source>
        <dbReference type="ARBA" id="ARBA00013208"/>
    </source>
</evidence>
<sequence>MPPENSQPTTNDRQQSFWKEFFKLVFLSVIIVIPFRLYIAQPFVVDGLSMYPTFDNDDYLIIDEISFRFRGPERGEVLVFKYPNDPKKYFIKRLIGLPNETVKIRDGEVTIVNAEYPEGLRLSEPYVRLPKHENLTTILEEDDYFVMGDNRASSADSRIWGALPATNIVGRPVFRLYPPDLFPGNYDE</sequence>
<keyword evidence="7" id="KW-0472">Membrane</keyword>
<feature type="domain" description="Peptidase S26" evidence="8">
    <location>
        <begin position="18"/>
        <end position="176"/>
    </location>
</feature>
<evidence type="ECO:0000256" key="6">
    <source>
        <dbReference type="PIRSR" id="PIRSR600223-1"/>
    </source>
</evidence>
<accession>A0A1G2T1Q0</accession>
<dbReference type="InterPro" id="IPR019533">
    <property type="entry name" value="Peptidase_S26"/>
</dbReference>